<dbReference type="AlphaFoldDB" id="A0A0F9IN88"/>
<proteinExistence type="predicted"/>
<reference evidence="1" key="1">
    <citation type="journal article" date="2015" name="Nature">
        <title>Complex archaea that bridge the gap between prokaryotes and eukaryotes.</title>
        <authorList>
            <person name="Spang A."/>
            <person name="Saw J.H."/>
            <person name="Jorgensen S.L."/>
            <person name="Zaremba-Niedzwiedzka K."/>
            <person name="Martijn J."/>
            <person name="Lind A.E."/>
            <person name="van Eijk R."/>
            <person name="Schleper C."/>
            <person name="Guy L."/>
            <person name="Ettema T.J."/>
        </authorList>
    </citation>
    <scope>NUCLEOTIDE SEQUENCE</scope>
</reference>
<name>A0A0F9IN88_9ZZZZ</name>
<organism evidence="1">
    <name type="scientific">marine sediment metagenome</name>
    <dbReference type="NCBI Taxonomy" id="412755"/>
    <lineage>
        <taxon>unclassified sequences</taxon>
        <taxon>metagenomes</taxon>
        <taxon>ecological metagenomes</taxon>
    </lineage>
</organism>
<accession>A0A0F9IN88</accession>
<protein>
    <submittedName>
        <fullName evidence="1">Uncharacterized protein</fullName>
    </submittedName>
</protein>
<evidence type="ECO:0000313" key="1">
    <source>
        <dbReference type="EMBL" id="KKM21289.1"/>
    </source>
</evidence>
<sequence>MTDIILHLWRYSKRQFANNLFTMSNVGNLIRDRSDLFARSLGTAETFFLRVQDNDSSTDFSLTFQVNGIVKATIGPILVGQTGKFLPGNQLPISFAKDDLLVIQLTGFTQALFSNMEWGMPGGHIIE</sequence>
<gene>
    <name evidence="1" type="ORF">LCGC14_1636930</name>
</gene>
<comment type="caution">
    <text evidence="1">The sequence shown here is derived from an EMBL/GenBank/DDBJ whole genome shotgun (WGS) entry which is preliminary data.</text>
</comment>
<dbReference type="EMBL" id="LAZR01013582">
    <property type="protein sequence ID" value="KKM21289.1"/>
    <property type="molecule type" value="Genomic_DNA"/>
</dbReference>